<accession>A0A645EV91</accession>
<protein>
    <recommendedName>
        <fullName evidence="1">DUF3887 domain-containing protein</fullName>
    </recommendedName>
</protein>
<gene>
    <name evidence="2" type="ORF">SDC9_153205</name>
</gene>
<dbReference type="InterPro" id="IPR024981">
    <property type="entry name" value="DUF3887"/>
</dbReference>
<evidence type="ECO:0000313" key="2">
    <source>
        <dbReference type="EMBL" id="MPN05951.1"/>
    </source>
</evidence>
<feature type="domain" description="DUF3887" evidence="1">
    <location>
        <begin position="42"/>
        <end position="136"/>
    </location>
</feature>
<reference evidence="2" key="1">
    <citation type="submission" date="2019-08" db="EMBL/GenBank/DDBJ databases">
        <authorList>
            <person name="Kucharzyk K."/>
            <person name="Murdoch R.W."/>
            <person name="Higgins S."/>
            <person name="Loffler F."/>
        </authorList>
    </citation>
    <scope>NUCLEOTIDE SEQUENCE</scope>
</reference>
<dbReference type="PROSITE" id="PS51257">
    <property type="entry name" value="PROKAR_LIPOPROTEIN"/>
    <property type="match status" value="1"/>
</dbReference>
<sequence>MKRKHRGLTLLLFVLTLSMALAACAQKTLPEGFDQAKVTTQAKQVITQLTNKEYASVAAQFSPEMKAALDAQKLQTAVGPVIDKLGAFKEFKSETVGAGENPTIGKYAVAIINCVYANGNATYTISIDSAGKVCGLYVK</sequence>
<comment type="caution">
    <text evidence="2">The sequence shown here is derived from an EMBL/GenBank/DDBJ whole genome shotgun (WGS) entry which is preliminary data.</text>
</comment>
<dbReference type="AlphaFoldDB" id="A0A645EV91"/>
<dbReference type="Pfam" id="PF13026">
    <property type="entry name" value="DUF3887"/>
    <property type="match status" value="1"/>
</dbReference>
<name>A0A645EV91_9ZZZZ</name>
<proteinExistence type="predicted"/>
<dbReference type="Gene3D" id="3.10.450.590">
    <property type="match status" value="1"/>
</dbReference>
<organism evidence="2">
    <name type="scientific">bioreactor metagenome</name>
    <dbReference type="NCBI Taxonomy" id="1076179"/>
    <lineage>
        <taxon>unclassified sequences</taxon>
        <taxon>metagenomes</taxon>
        <taxon>ecological metagenomes</taxon>
    </lineage>
</organism>
<dbReference type="EMBL" id="VSSQ01051835">
    <property type="protein sequence ID" value="MPN05951.1"/>
    <property type="molecule type" value="Genomic_DNA"/>
</dbReference>
<evidence type="ECO:0000259" key="1">
    <source>
        <dbReference type="Pfam" id="PF13026"/>
    </source>
</evidence>